<dbReference type="HOGENOM" id="CLU_1885652_0_0_1"/>
<dbReference type="KEGG" id="cci:CC1G_15651"/>
<organism evidence="2 3">
    <name type="scientific">Coprinopsis cinerea (strain Okayama-7 / 130 / ATCC MYA-4618 / FGSC 9003)</name>
    <name type="common">Inky cap fungus</name>
    <name type="synonym">Hormographiella aspergillata</name>
    <dbReference type="NCBI Taxonomy" id="240176"/>
    <lineage>
        <taxon>Eukaryota</taxon>
        <taxon>Fungi</taxon>
        <taxon>Dikarya</taxon>
        <taxon>Basidiomycota</taxon>
        <taxon>Agaricomycotina</taxon>
        <taxon>Agaricomycetes</taxon>
        <taxon>Agaricomycetidae</taxon>
        <taxon>Agaricales</taxon>
        <taxon>Agaricineae</taxon>
        <taxon>Psathyrellaceae</taxon>
        <taxon>Coprinopsis</taxon>
    </lineage>
</organism>
<dbReference type="GeneID" id="9378452"/>
<keyword evidence="3" id="KW-1185">Reference proteome</keyword>
<dbReference type="Proteomes" id="UP000001861">
    <property type="component" value="Unassembled WGS sequence"/>
</dbReference>
<name>D6RQB2_COPC7</name>
<evidence type="ECO:0000256" key="1">
    <source>
        <dbReference type="SAM" id="MobiDB-lite"/>
    </source>
</evidence>
<protein>
    <submittedName>
        <fullName evidence="2">Uncharacterized protein</fullName>
    </submittedName>
</protein>
<accession>D6RQB2</accession>
<dbReference type="AlphaFoldDB" id="D6RQB2"/>
<feature type="region of interest" description="Disordered" evidence="1">
    <location>
        <begin position="112"/>
        <end position="135"/>
    </location>
</feature>
<evidence type="ECO:0000313" key="2">
    <source>
        <dbReference type="EMBL" id="EFI26728.1"/>
    </source>
</evidence>
<dbReference type="VEuPathDB" id="FungiDB:CC1G_15651"/>
<dbReference type="EMBL" id="AACS02000011">
    <property type="protein sequence ID" value="EFI26728.1"/>
    <property type="molecule type" value="Genomic_DNA"/>
</dbReference>
<sequence>MMDGGIEHDDWEGGWRTHLEETAEAEAEEDSVDAAIAAAGGAAAWICLAALVQVSVAASFVTAGEEAVAPFAAVGSYGEVPRVPVSACAALLDDHLGLGLCVGLSRVRTGKTRVEEGGGEERGEEGIYGPGKPLL</sequence>
<feature type="compositionally biased region" description="Basic and acidic residues" evidence="1">
    <location>
        <begin position="112"/>
        <end position="125"/>
    </location>
</feature>
<dbReference type="InParanoid" id="D6RQB2"/>
<gene>
    <name evidence="2" type="ORF">CC1G_15651</name>
</gene>
<evidence type="ECO:0000313" key="3">
    <source>
        <dbReference type="Proteomes" id="UP000001861"/>
    </source>
</evidence>
<reference evidence="2 3" key="1">
    <citation type="journal article" date="2010" name="Proc. Natl. Acad. Sci. U.S.A.">
        <title>Insights into evolution of multicellular fungi from the assembled chromosomes of the mushroom Coprinopsis cinerea (Coprinus cinereus).</title>
        <authorList>
            <person name="Stajich J.E."/>
            <person name="Wilke S.K."/>
            <person name="Ahren D."/>
            <person name="Au C.H."/>
            <person name="Birren B.W."/>
            <person name="Borodovsky M."/>
            <person name="Burns C."/>
            <person name="Canback B."/>
            <person name="Casselton L.A."/>
            <person name="Cheng C.K."/>
            <person name="Deng J."/>
            <person name="Dietrich F.S."/>
            <person name="Fargo D.C."/>
            <person name="Farman M.L."/>
            <person name="Gathman A.C."/>
            <person name="Goldberg J."/>
            <person name="Guigo R."/>
            <person name="Hoegger P.J."/>
            <person name="Hooker J.B."/>
            <person name="Huggins A."/>
            <person name="James T.Y."/>
            <person name="Kamada T."/>
            <person name="Kilaru S."/>
            <person name="Kodira C."/>
            <person name="Kues U."/>
            <person name="Kupfer D."/>
            <person name="Kwan H.S."/>
            <person name="Lomsadze A."/>
            <person name="Li W."/>
            <person name="Lilly W.W."/>
            <person name="Ma L.J."/>
            <person name="Mackey A.J."/>
            <person name="Manning G."/>
            <person name="Martin F."/>
            <person name="Muraguchi H."/>
            <person name="Natvig D.O."/>
            <person name="Palmerini H."/>
            <person name="Ramesh M.A."/>
            <person name="Rehmeyer C.J."/>
            <person name="Roe B.A."/>
            <person name="Shenoy N."/>
            <person name="Stanke M."/>
            <person name="Ter-Hovhannisyan V."/>
            <person name="Tunlid A."/>
            <person name="Velagapudi R."/>
            <person name="Vision T.J."/>
            <person name="Zeng Q."/>
            <person name="Zolan M.E."/>
            <person name="Pukkila P.J."/>
        </authorList>
    </citation>
    <scope>NUCLEOTIDE SEQUENCE [LARGE SCALE GENOMIC DNA]</scope>
    <source>
        <strain evidence="3">Okayama-7 / 130 / ATCC MYA-4618 / FGSC 9003</strain>
    </source>
</reference>
<comment type="caution">
    <text evidence="2">The sequence shown here is derived from an EMBL/GenBank/DDBJ whole genome shotgun (WGS) entry which is preliminary data.</text>
</comment>
<dbReference type="RefSeq" id="XP_002910222.1">
    <property type="nucleotide sequence ID" value="XM_002910176.1"/>
</dbReference>
<proteinExistence type="predicted"/>